<organism evidence="18">
    <name type="scientific">Picocystis salinarum</name>
    <dbReference type="NCBI Taxonomy" id="88271"/>
    <lineage>
        <taxon>Eukaryota</taxon>
        <taxon>Viridiplantae</taxon>
        <taxon>Chlorophyta</taxon>
        <taxon>Picocystophyceae</taxon>
        <taxon>Picocystales</taxon>
        <taxon>Picocystaceae</taxon>
        <taxon>Picocystis</taxon>
    </lineage>
</organism>
<dbReference type="GO" id="GO:0009088">
    <property type="term" value="P:threonine biosynthetic process"/>
    <property type="evidence" value="ECO:0007669"/>
    <property type="project" value="UniProtKB-UniPathway"/>
</dbReference>
<proteinExistence type="inferred from homology"/>
<evidence type="ECO:0000256" key="16">
    <source>
        <dbReference type="RuleBase" id="RU004171"/>
    </source>
</evidence>
<keyword evidence="8 12" id="KW-0521">NADP</keyword>
<keyword evidence="9 12" id="KW-0560">Oxidoreductase</keyword>
<comment type="pathway">
    <text evidence="2 15">Amino-acid biosynthesis; L-threonine biosynthesis; L-threonine from L-aspartate: step 3/5.</text>
</comment>
<dbReference type="Gene3D" id="3.30.360.10">
    <property type="entry name" value="Dihydrodipicolinate Reductase, domain 2"/>
    <property type="match status" value="1"/>
</dbReference>
<dbReference type="PROSITE" id="PS01042">
    <property type="entry name" value="HOMOSER_DHGENASE"/>
    <property type="match status" value="1"/>
</dbReference>
<dbReference type="GO" id="GO:0009086">
    <property type="term" value="P:methionine biosynthetic process"/>
    <property type="evidence" value="ECO:0007669"/>
    <property type="project" value="UniProtKB-KW"/>
</dbReference>
<comment type="catalytic activity">
    <reaction evidence="11">
        <text>L-homoserine + NADP(+) = L-aspartate 4-semialdehyde + NADPH + H(+)</text>
        <dbReference type="Rhea" id="RHEA:15761"/>
        <dbReference type="ChEBI" id="CHEBI:15378"/>
        <dbReference type="ChEBI" id="CHEBI:57476"/>
        <dbReference type="ChEBI" id="CHEBI:57783"/>
        <dbReference type="ChEBI" id="CHEBI:58349"/>
        <dbReference type="ChEBI" id="CHEBI:537519"/>
        <dbReference type="EC" id="1.1.1.3"/>
    </reaction>
    <physiologicalReaction direction="right-to-left" evidence="11">
        <dbReference type="Rhea" id="RHEA:15763"/>
    </physiologicalReaction>
</comment>
<dbReference type="SUPFAM" id="SSF55347">
    <property type="entry name" value="Glyceraldehyde-3-phosphate dehydrogenase-like, C-terminal domain"/>
    <property type="match status" value="1"/>
</dbReference>
<accession>A0A7S3UDD7</accession>
<evidence type="ECO:0000256" key="6">
    <source>
        <dbReference type="ARBA" id="ARBA00022605"/>
    </source>
</evidence>
<keyword evidence="7 12" id="KW-0791">Threonine biosynthesis</keyword>
<dbReference type="InterPro" id="IPR036291">
    <property type="entry name" value="NAD(P)-bd_dom_sf"/>
</dbReference>
<keyword evidence="10 12" id="KW-0486">Methionine biosynthesis</keyword>
<evidence type="ECO:0000256" key="4">
    <source>
        <dbReference type="ARBA" id="ARBA00006753"/>
    </source>
</evidence>
<evidence type="ECO:0000256" key="2">
    <source>
        <dbReference type="ARBA" id="ARBA00005056"/>
    </source>
</evidence>
<feature type="binding site" evidence="14">
    <location>
        <position position="141"/>
    </location>
    <ligand>
        <name>NADPH</name>
        <dbReference type="ChEBI" id="CHEBI:57783"/>
    </ligand>
</feature>
<evidence type="ECO:0000256" key="15">
    <source>
        <dbReference type="RuleBase" id="RU000579"/>
    </source>
</evidence>
<dbReference type="UniPathway" id="UPA00050">
    <property type="reaction ID" value="UER00063"/>
</dbReference>
<dbReference type="InterPro" id="IPR022697">
    <property type="entry name" value="HDH_short"/>
</dbReference>
<evidence type="ECO:0000256" key="5">
    <source>
        <dbReference type="ARBA" id="ARBA00013213"/>
    </source>
</evidence>
<evidence type="ECO:0000256" key="11">
    <source>
        <dbReference type="ARBA" id="ARBA00048841"/>
    </source>
</evidence>
<name>A0A7S3UDD7_9CHLO</name>
<dbReference type="PANTHER" id="PTHR43070:SF3">
    <property type="entry name" value="HOMOSERINE DEHYDROGENASE"/>
    <property type="match status" value="1"/>
</dbReference>
<comment type="pathway">
    <text evidence="3 15">Amino-acid biosynthesis; L-methionine biosynthesis via de novo pathway; L-homoserine from L-aspartate: step 3/3.</text>
</comment>
<dbReference type="FunFam" id="3.30.360.10:FF:000006">
    <property type="entry name" value="Bifunctional aspartokinase/homoserine dehydrogenase"/>
    <property type="match status" value="1"/>
</dbReference>
<dbReference type="InterPro" id="IPR001342">
    <property type="entry name" value="HDH_cat"/>
</dbReference>
<feature type="active site" description="Proton donor" evidence="13">
    <location>
        <position position="240"/>
    </location>
</feature>
<feature type="binding site" evidence="14">
    <location>
        <position position="117"/>
    </location>
    <ligand>
        <name>NADPH</name>
        <dbReference type="ChEBI" id="CHEBI:57783"/>
    </ligand>
</feature>
<evidence type="ECO:0000259" key="17">
    <source>
        <dbReference type="Pfam" id="PF00742"/>
    </source>
</evidence>
<comment type="cofactor">
    <cofactor evidence="1">
        <name>a metal cation</name>
        <dbReference type="ChEBI" id="CHEBI:25213"/>
    </cofactor>
</comment>
<dbReference type="GO" id="GO:0004412">
    <property type="term" value="F:homoserine dehydrogenase activity"/>
    <property type="evidence" value="ECO:0007669"/>
    <property type="project" value="UniProtKB-EC"/>
</dbReference>
<dbReference type="EMBL" id="HBIS01004442">
    <property type="protein sequence ID" value="CAE0610214.1"/>
    <property type="molecule type" value="Transcribed_RNA"/>
</dbReference>
<evidence type="ECO:0000256" key="10">
    <source>
        <dbReference type="ARBA" id="ARBA00023167"/>
    </source>
</evidence>
<evidence type="ECO:0000256" key="8">
    <source>
        <dbReference type="ARBA" id="ARBA00022857"/>
    </source>
</evidence>
<feature type="domain" description="Homoserine dehydrogenase catalytic" evidence="17">
    <location>
        <begin position="172"/>
        <end position="368"/>
    </location>
</feature>
<dbReference type="EC" id="1.1.1.3" evidence="5 12"/>
<feature type="binding site" evidence="14">
    <location>
        <position position="225"/>
    </location>
    <ligand>
        <name>L-homoserine</name>
        <dbReference type="ChEBI" id="CHEBI:57476"/>
    </ligand>
</feature>
<dbReference type="SUPFAM" id="SSF51735">
    <property type="entry name" value="NAD(P)-binding Rossmann-fold domains"/>
    <property type="match status" value="1"/>
</dbReference>
<dbReference type="PIRSF" id="PIRSF036497">
    <property type="entry name" value="HDH_short"/>
    <property type="match status" value="1"/>
</dbReference>
<dbReference type="Gene3D" id="3.40.50.720">
    <property type="entry name" value="NAD(P)-binding Rossmann-like Domain"/>
    <property type="match status" value="1"/>
</dbReference>
<evidence type="ECO:0000256" key="3">
    <source>
        <dbReference type="ARBA" id="ARBA00005062"/>
    </source>
</evidence>
<comment type="similarity">
    <text evidence="4 12 16">Belongs to the homoserine dehydrogenase family.</text>
</comment>
<dbReference type="AlphaFoldDB" id="A0A7S3UDD7"/>
<keyword evidence="6 12" id="KW-0028">Amino-acid biosynthesis</keyword>
<evidence type="ECO:0000256" key="13">
    <source>
        <dbReference type="PIRSR" id="PIRSR036497-1"/>
    </source>
</evidence>
<evidence type="ECO:0000256" key="14">
    <source>
        <dbReference type="PIRSR" id="PIRSR036497-2"/>
    </source>
</evidence>
<evidence type="ECO:0000313" key="18">
    <source>
        <dbReference type="EMBL" id="CAE0610214.1"/>
    </source>
</evidence>
<sequence length="375" mass="40122">MDGVQATRVRLVVLGCGTVGRALIQLVKRSPRADVYALCDSKYMAMAPEGAYAMDEEALSVISDAKKNRKSFVEAKDVVGDQGFRLDTVENGMRKLMQSMSMERSAGGSGFVVADCTATKETSHVLLDALQSGAGIALANKIPVAGDQSLYDALMRYDARVRCESTVLAGTPAVAALRRIVMAEDQVKCLAGAFSGTLGYVCDGLERGLMLSQVVKGAMQAGYTEPDPRDDLGGMDVARKALILARHMRWKIELTDVEVESLFPDHMAQDKMGVEEFVAGMSEMDEGMRKKAAEADAAGKVLRYVATVEGNCCRVGLQAVPKESPLGRLKGTDNLLEIHSEFYDPEPLVIQGRGAGPEITAAGVLADAVEIASTF</sequence>
<reference evidence="18" key="1">
    <citation type="submission" date="2021-01" db="EMBL/GenBank/DDBJ databases">
        <authorList>
            <person name="Corre E."/>
            <person name="Pelletier E."/>
            <person name="Niang G."/>
            <person name="Scheremetjew M."/>
            <person name="Finn R."/>
            <person name="Kale V."/>
            <person name="Holt S."/>
            <person name="Cochrane G."/>
            <person name="Meng A."/>
            <person name="Brown T."/>
            <person name="Cohen L."/>
        </authorList>
    </citation>
    <scope>NUCLEOTIDE SEQUENCE</scope>
    <source>
        <strain evidence="18">CCMP1897</strain>
    </source>
</reference>
<evidence type="ECO:0000256" key="12">
    <source>
        <dbReference type="PIRNR" id="PIRNR036497"/>
    </source>
</evidence>
<evidence type="ECO:0000256" key="7">
    <source>
        <dbReference type="ARBA" id="ARBA00022697"/>
    </source>
</evidence>
<dbReference type="Pfam" id="PF00742">
    <property type="entry name" value="Homoserine_dh"/>
    <property type="match status" value="1"/>
</dbReference>
<protein>
    <recommendedName>
        <fullName evidence="5 12">Homoserine dehydrogenase</fullName>
        <shortName evidence="12">HDH</shortName>
        <ecNumber evidence="5 12">1.1.1.3</ecNumber>
    </recommendedName>
</protein>
<dbReference type="UniPathway" id="UPA00051">
    <property type="reaction ID" value="UER00465"/>
</dbReference>
<feature type="binding site" evidence="14">
    <location>
        <begin position="15"/>
        <end position="20"/>
    </location>
    <ligand>
        <name>NADP(+)</name>
        <dbReference type="ChEBI" id="CHEBI:58349"/>
    </ligand>
</feature>
<dbReference type="InterPro" id="IPR011147">
    <property type="entry name" value="Bifunc_Aspkin/hSer_DH"/>
</dbReference>
<dbReference type="InterPro" id="IPR019811">
    <property type="entry name" value="HDH_CS"/>
</dbReference>
<gene>
    <name evidence="18" type="ORF">PSAL00342_LOCUS4037</name>
</gene>
<dbReference type="PANTHER" id="PTHR43070">
    <property type="match status" value="1"/>
</dbReference>
<evidence type="ECO:0000256" key="1">
    <source>
        <dbReference type="ARBA" id="ARBA00001920"/>
    </source>
</evidence>
<evidence type="ECO:0000256" key="9">
    <source>
        <dbReference type="ARBA" id="ARBA00023002"/>
    </source>
</evidence>